<dbReference type="EMBL" id="MLJW01000001">
    <property type="protein sequence ID" value="OIR19665.1"/>
    <property type="molecule type" value="Genomic_DNA"/>
</dbReference>
<dbReference type="InterPro" id="IPR017938">
    <property type="entry name" value="Riboflavin_synthase-like_b-brl"/>
</dbReference>
<dbReference type="GO" id="GO:0051213">
    <property type="term" value="F:dioxygenase activity"/>
    <property type="evidence" value="ECO:0007669"/>
    <property type="project" value="UniProtKB-KW"/>
</dbReference>
<dbReference type="SUPFAM" id="SSF52343">
    <property type="entry name" value="Ferredoxin reductase-like, C-terminal NADP-linked domain"/>
    <property type="match status" value="1"/>
</dbReference>
<dbReference type="SUPFAM" id="SSF54292">
    <property type="entry name" value="2Fe-2S ferredoxin-like"/>
    <property type="match status" value="1"/>
</dbReference>
<gene>
    <name evidence="3" type="primary">ndoR</name>
    <name evidence="3" type="ORF">GALL_05470</name>
</gene>
<dbReference type="Gene3D" id="2.40.30.10">
    <property type="entry name" value="Translation factors"/>
    <property type="match status" value="1"/>
</dbReference>
<dbReference type="SUPFAM" id="SSF63380">
    <property type="entry name" value="Riboflavin synthase domain-like"/>
    <property type="match status" value="1"/>
</dbReference>
<dbReference type="InterPro" id="IPR017927">
    <property type="entry name" value="FAD-bd_FR_type"/>
</dbReference>
<feature type="domain" description="FAD-binding FR-type" evidence="2">
    <location>
        <begin position="89"/>
        <end position="187"/>
    </location>
</feature>
<dbReference type="InterPro" id="IPR050415">
    <property type="entry name" value="MRET"/>
</dbReference>
<sequence>MPSITYGGQSYLCRAQESVLDCMTAHGVTIPSSCHSGLCQTCLMQAVRGSVPAAAQAGLKDTLAAQNYFLACSCYPEADIEVALPSTGAGKLSATVTAIRPLNADIVCLQLQTDAKLKYRAGQFINLYKDAFTARSYSLASVPGIDENLQLHIRKVPDGLVSQWIHQTLNVGDSIDISEATGDCFYTGDNPEQNLLLIGTGSGLAPLYGIIRDALAQGHRGTIRLYHGSETVELLYLAEELRSLSQQHRNFVYTPCISGNLVPSGYAPGMVADVALRENPDLSGWRVFLCGHPAMVESARKLAFFAGASMRDIYADPFKSAPPNNAAVSTPAATRNMTIDADLTLGTQASHAVA</sequence>
<evidence type="ECO:0000259" key="1">
    <source>
        <dbReference type="PROSITE" id="PS51085"/>
    </source>
</evidence>
<accession>A0A1J5TFD1</accession>
<feature type="domain" description="2Fe-2S ferredoxin-type" evidence="1">
    <location>
        <begin position="1"/>
        <end position="88"/>
    </location>
</feature>
<dbReference type="CDD" id="cd06194">
    <property type="entry name" value="FNR_N-term_Iron_sulfur_binding"/>
    <property type="match status" value="1"/>
</dbReference>
<dbReference type="InterPro" id="IPR036010">
    <property type="entry name" value="2Fe-2S_ferredoxin-like_sf"/>
</dbReference>
<name>A0A1J5TFD1_9ZZZZ</name>
<dbReference type="PANTHER" id="PTHR47354:SF5">
    <property type="entry name" value="PROTEIN RFBI"/>
    <property type="match status" value="1"/>
</dbReference>
<keyword evidence="3" id="KW-0223">Dioxygenase</keyword>
<evidence type="ECO:0000259" key="2">
    <source>
        <dbReference type="PROSITE" id="PS51384"/>
    </source>
</evidence>
<dbReference type="PROSITE" id="PS51384">
    <property type="entry name" value="FAD_FR"/>
    <property type="match status" value="1"/>
</dbReference>
<dbReference type="AlphaFoldDB" id="A0A1J5TFD1"/>
<dbReference type="PRINTS" id="PR00410">
    <property type="entry name" value="PHEHYDRXLASE"/>
</dbReference>
<dbReference type="PROSITE" id="PS51085">
    <property type="entry name" value="2FE2S_FER_2"/>
    <property type="match status" value="1"/>
</dbReference>
<dbReference type="Pfam" id="PF00111">
    <property type="entry name" value="Fer2"/>
    <property type="match status" value="1"/>
</dbReference>
<dbReference type="PRINTS" id="PR00371">
    <property type="entry name" value="FPNCR"/>
</dbReference>
<dbReference type="EC" id="1.18.1.7" evidence="3"/>
<organism evidence="3">
    <name type="scientific">mine drainage metagenome</name>
    <dbReference type="NCBI Taxonomy" id="410659"/>
    <lineage>
        <taxon>unclassified sequences</taxon>
        <taxon>metagenomes</taxon>
        <taxon>ecological metagenomes</taxon>
    </lineage>
</organism>
<dbReference type="InterPro" id="IPR008333">
    <property type="entry name" value="Cbr1-like_FAD-bd_dom"/>
</dbReference>
<dbReference type="Gene3D" id="3.10.20.30">
    <property type="match status" value="1"/>
</dbReference>
<dbReference type="GO" id="GO:0051536">
    <property type="term" value="F:iron-sulfur cluster binding"/>
    <property type="evidence" value="ECO:0007669"/>
    <property type="project" value="InterPro"/>
</dbReference>
<dbReference type="PANTHER" id="PTHR47354">
    <property type="entry name" value="NADH OXIDOREDUCTASE HCR"/>
    <property type="match status" value="1"/>
</dbReference>
<evidence type="ECO:0000313" key="3">
    <source>
        <dbReference type="EMBL" id="OIR19665.1"/>
    </source>
</evidence>
<dbReference type="CDD" id="cd00207">
    <property type="entry name" value="fer2"/>
    <property type="match status" value="1"/>
</dbReference>
<dbReference type="InterPro" id="IPR001709">
    <property type="entry name" value="Flavoprot_Pyr_Nucl_cyt_Rdtase"/>
</dbReference>
<dbReference type="InterPro" id="IPR039261">
    <property type="entry name" value="FNR_nucleotide-bd"/>
</dbReference>
<keyword evidence="3" id="KW-0560">Oxidoreductase</keyword>
<dbReference type="InterPro" id="IPR001433">
    <property type="entry name" value="OxRdtase_FAD/NAD-bd"/>
</dbReference>
<reference evidence="3" key="1">
    <citation type="submission" date="2016-10" db="EMBL/GenBank/DDBJ databases">
        <title>Sequence of Gallionella enrichment culture.</title>
        <authorList>
            <person name="Poehlein A."/>
            <person name="Muehling M."/>
            <person name="Daniel R."/>
        </authorList>
    </citation>
    <scope>NUCLEOTIDE SEQUENCE</scope>
</reference>
<proteinExistence type="predicted"/>
<dbReference type="Gene3D" id="3.40.50.80">
    <property type="entry name" value="Nucleotide-binding domain of ferredoxin-NADP reductase (FNR) module"/>
    <property type="match status" value="1"/>
</dbReference>
<comment type="caution">
    <text evidence="3">The sequence shown here is derived from an EMBL/GenBank/DDBJ whole genome shotgun (WGS) entry which is preliminary data.</text>
</comment>
<dbReference type="InterPro" id="IPR001041">
    <property type="entry name" value="2Fe-2S_ferredoxin-type"/>
</dbReference>
<dbReference type="InterPro" id="IPR012675">
    <property type="entry name" value="Beta-grasp_dom_sf"/>
</dbReference>
<dbReference type="Pfam" id="PF00970">
    <property type="entry name" value="FAD_binding_6"/>
    <property type="match status" value="1"/>
</dbReference>
<protein>
    <submittedName>
        <fullName evidence="3">Ferredoxin--NAD(P)(+) reductase (Naphthalene dioxygenase ferredoxin-specific)</fullName>
        <ecNumber evidence="3">1.18.1.7</ecNumber>
    </submittedName>
</protein>
<dbReference type="Pfam" id="PF00175">
    <property type="entry name" value="NAD_binding_1"/>
    <property type="match status" value="1"/>
</dbReference>